<accession>A0A7C5HRK8</accession>
<dbReference type="GO" id="GO:0016787">
    <property type="term" value="F:hydrolase activity"/>
    <property type="evidence" value="ECO:0007669"/>
    <property type="project" value="InterPro"/>
</dbReference>
<dbReference type="Gene3D" id="3.40.50.1820">
    <property type="entry name" value="alpha/beta hydrolase"/>
    <property type="match status" value="1"/>
</dbReference>
<evidence type="ECO:0000313" key="2">
    <source>
        <dbReference type="EMBL" id="HHE32166.1"/>
    </source>
</evidence>
<evidence type="ECO:0000259" key="1">
    <source>
        <dbReference type="Pfam" id="PF02230"/>
    </source>
</evidence>
<feature type="domain" description="Phospholipase/carboxylesterase/thioesterase" evidence="1">
    <location>
        <begin position="28"/>
        <end position="209"/>
    </location>
</feature>
<protein>
    <submittedName>
        <fullName evidence="2">Phospholipase</fullName>
    </submittedName>
</protein>
<comment type="caution">
    <text evidence="2">The sequence shown here is derived from an EMBL/GenBank/DDBJ whole genome shotgun (WGS) entry which is preliminary data.</text>
</comment>
<sequence>MSEHHLETSVSGRYLVEAPDGESLFPLLVGFHGYGQTAEDELELLREISRSEPFVLCSIEALHPFINPKGQPGASWMTRRDRKLRIAENVCYVDAVIGILINKLAFDGRLVLHGFSQGVGMACRTAVLGRHAVSAVMFLGGDIPPELTDLALMRAVHLGRGDCDSLYPQKRFEADVVRLREGGIKPRVSLYDGGHYPNGEYFEDAERFLGAIR</sequence>
<proteinExistence type="predicted"/>
<dbReference type="InterPro" id="IPR003140">
    <property type="entry name" value="PLipase/COase/thioEstase"/>
</dbReference>
<dbReference type="InterPro" id="IPR029058">
    <property type="entry name" value="AB_hydrolase_fold"/>
</dbReference>
<dbReference type="AlphaFoldDB" id="A0A7C5HRK8"/>
<gene>
    <name evidence="2" type="ORF">ENL07_05940</name>
</gene>
<dbReference type="SUPFAM" id="SSF53474">
    <property type="entry name" value="alpha/beta-Hydrolases"/>
    <property type="match status" value="1"/>
</dbReference>
<organism evidence="2">
    <name type="scientific">Chlorobaculum parvum</name>
    <dbReference type="NCBI Taxonomy" id="274539"/>
    <lineage>
        <taxon>Bacteria</taxon>
        <taxon>Pseudomonadati</taxon>
        <taxon>Chlorobiota</taxon>
        <taxon>Chlorobiia</taxon>
        <taxon>Chlorobiales</taxon>
        <taxon>Chlorobiaceae</taxon>
        <taxon>Chlorobaculum</taxon>
    </lineage>
</organism>
<reference evidence="2" key="1">
    <citation type="journal article" date="2020" name="mSystems">
        <title>Genome- and Community-Level Interaction Insights into Carbon Utilization and Element Cycling Functions of Hydrothermarchaeota in Hydrothermal Sediment.</title>
        <authorList>
            <person name="Zhou Z."/>
            <person name="Liu Y."/>
            <person name="Xu W."/>
            <person name="Pan J."/>
            <person name="Luo Z.H."/>
            <person name="Li M."/>
        </authorList>
    </citation>
    <scope>NUCLEOTIDE SEQUENCE [LARGE SCALE GENOMIC DNA]</scope>
    <source>
        <strain evidence="2">HyVt-633</strain>
    </source>
</reference>
<dbReference type="Pfam" id="PF02230">
    <property type="entry name" value="Abhydrolase_2"/>
    <property type="match status" value="1"/>
</dbReference>
<dbReference type="Proteomes" id="UP000886058">
    <property type="component" value="Unassembled WGS sequence"/>
</dbReference>
<dbReference type="EMBL" id="DRSQ01000124">
    <property type="protein sequence ID" value="HHE32166.1"/>
    <property type="molecule type" value="Genomic_DNA"/>
</dbReference>
<name>A0A7C5HRK8_9CHLB</name>